<reference evidence="14 15" key="1">
    <citation type="submission" date="2020-08" db="EMBL/GenBank/DDBJ databases">
        <title>novel species in genus Corynebacterium.</title>
        <authorList>
            <person name="Zhang G."/>
        </authorList>
    </citation>
    <scope>NUCLEOTIDE SEQUENCE [LARGE SCALE GENOMIC DNA]</scope>
    <source>
        <strain evidence="13">Zg-917</strain>
        <strain evidence="14 15">zg-917</strain>
    </source>
</reference>
<dbReference type="KEGG" id="cluj:IAU68_01315"/>
<keyword evidence="5 13" id="KW-0067">ATP-binding</keyword>
<evidence type="ECO:0000256" key="3">
    <source>
        <dbReference type="ARBA" id="ARBA00022475"/>
    </source>
</evidence>
<evidence type="ECO:0000256" key="1">
    <source>
        <dbReference type="ARBA" id="ARBA00005417"/>
    </source>
</evidence>
<dbReference type="Gene3D" id="3.40.50.300">
    <property type="entry name" value="P-loop containing nucleotide triphosphate hydrolases"/>
    <property type="match status" value="1"/>
</dbReference>
<comment type="similarity">
    <text evidence="1">Belongs to the ABC transporter superfamily.</text>
</comment>
<dbReference type="InterPro" id="IPR041701">
    <property type="entry name" value="MetN_ABC"/>
</dbReference>
<evidence type="ECO:0000256" key="2">
    <source>
        <dbReference type="ARBA" id="ARBA00022448"/>
    </source>
</evidence>
<dbReference type="CDD" id="cd03258">
    <property type="entry name" value="ABC_MetN_methionine_transporter"/>
    <property type="match status" value="1"/>
</dbReference>
<keyword evidence="7" id="KW-0029">Amino-acid transport</keyword>
<keyword evidence="8" id="KW-0472">Membrane</keyword>
<dbReference type="InterPro" id="IPR003439">
    <property type="entry name" value="ABC_transporter-like_ATP-bd"/>
</dbReference>
<evidence type="ECO:0000256" key="10">
    <source>
        <dbReference type="ARBA" id="ARBA00063837"/>
    </source>
</evidence>
<keyword evidence="15" id="KW-1185">Reference proteome</keyword>
<evidence type="ECO:0000256" key="7">
    <source>
        <dbReference type="ARBA" id="ARBA00022970"/>
    </source>
</evidence>
<dbReference type="Gene3D" id="3.30.70.260">
    <property type="match status" value="1"/>
</dbReference>
<dbReference type="RefSeq" id="WP_171193281.1">
    <property type="nucleotide sequence ID" value="NZ_CP061032.1"/>
</dbReference>
<evidence type="ECO:0000256" key="6">
    <source>
        <dbReference type="ARBA" id="ARBA00022967"/>
    </source>
</evidence>
<dbReference type="InterPro" id="IPR027417">
    <property type="entry name" value="P-loop_NTPase"/>
</dbReference>
<dbReference type="InterPro" id="IPR018449">
    <property type="entry name" value="NIL_domain"/>
</dbReference>
<dbReference type="AlphaFoldDB" id="A0A7H0JZJ8"/>
<dbReference type="Proteomes" id="UP000516235">
    <property type="component" value="Chromosome"/>
</dbReference>
<name>A0A7H0JZJ8_9CORY</name>
<evidence type="ECO:0000313" key="13">
    <source>
        <dbReference type="EMBL" id="QNP90464.1"/>
    </source>
</evidence>
<dbReference type="FunFam" id="3.40.50.300:FF:000056">
    <property type="entry name" value="Cell division ATP-binding protein FtsE"/>
    <property type="match status" value="1"/>
</dbReference>
<keyword evidence="4" id="KW-0547">Nucleotide-binding</keyword>
<evidence type="ECO:0000313" key="12">
    <source>
        <dbReference type="EMBL" id="MBC3179638.1"/>
    </source>
</evidence>
<evidence type="ECO:0000313" key="15">
    <source>
        <dbReference type="Proteomes" id="UP000642876"/>
    </source>
</evidence>
<dbReference type="EMBL" id="CP061032">
    <property type="protein sequence ID" value="QNP90464.1"/>
    <property type="molecule type" value="Genomic_DNA"/>
</dbReference>
<evidence type="ECO:0000256" key="9">
    <source>
        <dbReference type="ARBA" id="ARBA00054718"/>
    </source>
</evidence>
<dbReference type="GO" id="GO:0016887">
    <property type="term" value="F:ATP hydrolysis activity"/>
    <property type="evidence" value="ECO:0007669"/>
    <property type="project" value="InterPro"/>
</dbReference>
<evidence type="ECO:0000259" key="11">
    <source>
        <dbReference type="PROSITE" id="PS50893"/>
    </source>
</evidence>
<dbReference type="InterPro" id="IPR050086">
    <property type="entry name" value="MetN_ABC_transporter-like"/>
</dbReference>
<dbReference type="GO" id="GO:0006865">
    <property type="term" value="P:amino acid transport"/>
    <property type="evidence" value="ECO:0007669"/>
    <property type="project" value="UniProtKB-KW"/>
</dbReference>
<comment type="subunit">
    <text evidence="10">Homodimer. Forms a membrane-associated complex with FtsX.</text>
</comment>
<dbReference type="EMBL" id="JACMYE010000008">
    <property type="protein sequence ID" value="MBC3179638.1"/>
    <property type="molecule type" value="Genomic_DNA"/>
</dbReference>
<keyword evidence="6" id="KW-1278">Translocase</keyword>
<dbReference type="Pfam" id="PF09383">
    <property type="entry name" value="NIL"/>
    <property type="match status" value="1"/>
</dbReference>
<dbReference type="SUPFAM" id="SSF52540">
    <property type="entry name" value="P-loop containing nucleoside triphosphate hydrolases"/>
    <property type="match status" value="1"/>
</dbReference>
<dbReference type="PROSITE" id="PS50893">
    <property type="entry name" value="ABC_TRANSPORTER_2"/>
    <property type="match status" value="1"/>
</dbReference>
<comment type="function">
    <text evidence="9">Part of the ABC transporter FtsEX involved in cellular division. Has ATPase activity.</text>
</comment>
<dbReference type="PANTHER" id="PTHR43166">
    <property type="entry name" value="AMINO ACID IMPORT ATP-BINDING PROTEIN"/>
    <property type="match status" value="1"/>
</dbReference>
<evidence type="ECO:0000256" key="8">
    <source>
        <dbReference type="ARBA" id="ARBA00023136"/>
    </source>
</evidence>
<sequence length="346" mass="36537">MTTSTGRGNAVVFDGVTKVFDTGDSSFTALDDITFAVPEGGISGVVGTSGAGKSTLIRTVNGLETPTEGTVEVLGEEPAKLNPKQLRDLRRKVSMVFQNYNLLETKTVAENVATPLLLSKTPKAEANKRVAEVLEMVGLSDRAGHKPRQLSGGQRQRVGIARALVTNPSILLCDEPTSALDPLTTTQILELLRKINADLGVTILLITHQMDVVARLADEVAVLSGGRLVESGPVAEVFADPQDPLTKQFVETVVQREIPDNVRETIRTGGFDRVVQLVHTGDAAQQVFTGLVGKFGVDAQLLASSGAELAETTVGTTLIGLRGSETSAAADWLASLDGVTVNEVEA</sequence>
<accession>A0A7H0JZJ8</accession>
<dbReference type="GO" id="GO:0005886">
    <property type="term" value="C:plasma membrane"/>
    <property type="evidence" value="ECO:0007669"/>
    <property type="project" value="UniProtKB-ARBA"/>
</dbReference>
<keyword evidence="3" id="KW-1003">Cell membrane</keyword>
<feature type="domain" description="ABC transporter" evidence="11">
    <location>
        <begin position="11"/>
        <end position="250"/>
    </location>
</feature>
<proteinExistence type="inferred from homology"/>
<evidence type="ECO:0000256" key="4">
    <source>
        <dbReference type="ARBA" id="ARBA00022741"/>
    </source>
</evidence>
<dbReference type="PANTHER" id="PTHR43166:SF30">
    <property type="entry name" value="METHIONINE IMPORT ATP-BINDING PROTEIN METN"/>
    <property type="match status" value="1"/>
</dbReference>
<dbReference type="PROSITE" id="PS00211">
    <property type="entry name" value="ABC_TRANSPORTER_1"/>
    <property type="match status" value="1"/>
</dbReference>
<evidence type="ECO:0000313" key="14">
    <source>
        <dbReference type="Proteomes" id="UP000516235"/>
    </source>
</evidence>
<protein>
    <submittedName>
        <fullName evidence="13">ATP-binding cassette domain-containing protein</fullName>
    </submittedName>
</protein>
<dbReference type="InterPro" id="IPR003593">
    <property type="entry name" value="AAA+_ATPase"/>
</dbReference>
<evidence type="ECO:0000256" key="5">
    <source>
        <dbReference type="ARBA" id="ARBA00022840"/>
    </source>
</evidence>
<dbReference type="Proteomes" id="UP000642876">
    <property type="component" value="Unassembled WGS sequence"/>
</dbReference>
<gene>
    <name evidence="12" type="ORF">H7348_10035</name>
    <name evidence="13" type="ORF">IAU68_01315</name>
</gene>
<dbReference type="SMART" id="SM00382">
    <property type="entry name" value="AAA"/>
    <property type="match status" value="1"/>
</dbReference>
<dbReference type="GO" id="GO:0005524">
    <property type="term" value="F:ATP binding"/>
    <property type="evidence" value="ECO:0007669"/>
    <property type="project" value="UniProtKB-KW"/>
</dbReference>
<organism evidence="13 14">
    <name type="scientific">Corynebacterium lujinxingii</name>
    <dbReference type="NCBI Taxonomy" id="2763010"/>
    <lineage>
        <taxon>Bacteria</taxon>
        <taxon>Bacillati</taxon>
        <taxon>Actinomycetota</taxon>
        <taxon>Actinomycetes</taxon>
        <taxon>Mycobacteriales</taxon>
        <taxon>Corynebacteriaceae</taxon>
        <taxon>Corynebacterium</taxon>
    </lineage>
</organism>
<keyword evidence="2" id="KW-0813">Transport</keyword>
<dbReference type="Pfam" id="PF00005">
    <property type="entry name" value="ABC_tran"/>
    <property type="match status" value="1"/>
</dbReference>
<dbReference type="InterPro" id="IPR017871">
    <property type="entry name" value="ABC_transporter-like_CS"/>
</dbReference>